<evidence type="ECO:0000256" key="1">
    <source>
        <dbReference type="SAM" id="Phobius"/>
    </source>
</evidence>
<accession>A0A5N6K3Z2</accession>
<sequence>MNGKGRSFFFLSCLYSMGLEIGGLARLLAGVERCMHFRTVFFHTLFRGRLIRFCFRVMIRVQINVGWKV</sequence>
<keyword evidence="3" id="KW-1185">Reference proteome</keyword>
<evidence type="ECO:0000313" key="3">
    <source>
        <dbReference type="Proteomes" id="UP000326757"/>
    </source>
</evidence>
<organism evidence="2 3">
    <name type="scientific">Monilinia laxa</name>
    <name type="common">Brown rot fungus</name>
    <name type="synonym">Sclerotinia laxa</name>
    <dbReference type="NCBI Taxonomy" id="61186"/>
    <lineage>
        <taxon>Eukaryota</taxon>
        <taxon>Fungi</taxon>
        <taxon>Dikarya</taxon>
        <taxon>Ascomycota</taxon>
        <taxon>Pezizomycotina</taxon>
        <taxon>Leotiomycetes</taxon>
        <taxon>Helotiales</taxon>
        <taxon>Sclerotiniaceae</taxon>
        <taxon>Monilinia</taxon>
    </lineage>
</organism>
<proteinExistence type="predicted"/>
<keyword evidence="1" id="KW-1133">Transmembrane helix</keyword>
<dbReference type="AlphaFoldDB" id="A0A5N6K3Z2"/>
<dbReference type="Proteomes" id="UP000326757">
    <property type="component" value="Unassembled WGS sequence"/>
</dbReference>
<name>A0A5N6K3Z2_MONLA</name>
<keyword evidence="1" id="KW-0472">Membrane</keyword>
<keyword evidence="1" id="KW-0812">Transmembrane</keyword>
<dbReference type="EMBL" id="VIGI01000008">
    <property type="protein sequence ID" value="KAB8297098.1"/>
    <property type="molecule type" value="Genomic_DNA"/>
</dbReference>
<feature type="transmembrane region" description="Helical" evidence="1">
    <location>
        <begin position="6"/>
        <end position="29"/>
    </location>
</feature>
<evidence type="ECO:0000313" key="2">
    <source>
        <dbReference type="EMBL" id="KAB8297098.1"/>
    </source>
</evidence>
<reference evidence="2 3" key="1">
    <citation type="submission" date="2019-06" db="EMBL/GenBank/DDBJ databases">
        <title>Genome Sequence of the Brown Rot Fungal Pathogen Monilinia laxa.</title>
        <authorList>
            <person name="De Miccolis Angelini R.M."/>
            <person name="Landi L."/>
            <person name="Abate D."/>
            <person name="Pollastro S."/>
            <person name="Romanazzi G."/>
            <person name="Faretra F."/>
        </authorList>
    </citation>
    <scope>NUCLEOTIDE SEQUENCE [LARGE SCALE GENOMIC DNA]</scope>
    <source>
        <strain evidence="2 3">Mlax316</strain>
    </source>
</reference>
<protein>
    <submittedName>
        <fullName evidence="2">Uncharacterized protein</fullName>
    </submittedName>
</protein>
<comment type="caution">
    <text evidence="2">The sequence shown here is derived from an EMBL/GenBank/DDBJ whole genome shotgun (WGS) entry which is preliminary data.</text>
</comment>
<gene>
    <name evidence="2" type="ORF">EYC80_002484</name>
</gene>